<dbReference type="GO" id="GO:0016853">
    <property type="term" value="F:isomerase activity"/>
    <property type="evidence" value="ECO:0007669"/>
    <property type="project" value="UniProtKB-KW"/>
</dbReference>
<dbReference type="InterPro" id="IPR000652">
    <property type="entry name" value="Triosephosphate_isomerase"/>
</dbReference>
<feature type="binding site" evidence="6">
    <location>
        <position position="225"/>
    </location>
    <ligand>
        <name>substrate</name>
    </ligand>
</feature>
<keyword evidence="5 6" id="KW-0413">Isomerase</keyword>
<evidence type="ECO:0000313" key="8">
    <source>
        <dbReference type="EMBL" id="GAA1595855.1"/>
    </source>
</evidence>
<comment type="pathway">
    <text evidence="6 7">Carbohydrate degradation; glycolysis; D-glyceraldehyde 3-phosphate from glycerone phosphate: step 1/1.</text>
</comment>
<evidence type="ECO:0000256" key="4">
    <source>
        <dbReference type="ARBA" id="ARBA00023152"/>
    </source>
</evidence>
<dbReference type="HAMAP" id="MF_00147_B">
    <property type="entry name" value="TIM_B"/>
    <property type="match status" value="1"/>
</dbReference>
<comment type="caution">
    <text evidence="8">The sequence shown here is derived from an EMBL/GenBank/DDBJ whole genome shotgun (WGS) entry which is preliminary data.</text>
</comment>
<evidence type="ECO:0000256" key="1">
    <source>
        <dbReference type="ARBA" id="ARBA00007422"/>
    </source>
</evidence>
<evidence type="ECO:0000256" key="5">
    <source>
        <dbReference type="ARBA" id="ARBA00023235"/>
    </source>
</evidence>
<gene>
    <name evidence="6 8" type="primary">tpiA</name>
    <name evidence="8" type="ORF">GCM10009742_48310</name>
</gene>
<dbReference type="Proteomes" id="UP001500190">
    <property type="component" value="Unassembled WGS sequence"/>
</dbReference>
<protein>
    <recommendedName>
        <fullName evidence="6 7">Triosephosphate isomerase</fullName>
        <shortName evidence="6">TIM</shortName>
        <shortName evidence="6">TPI</shortName>
        <ecNumber evidence="6 7">5.3.1.1</ecNumber>
    </recommendedName>
    <alternativeName>
        <fullName evidence="6">Triose-phosphate isomerase</fullName>
    </alternativeName>
</protein>
<feature type="binding site" evidence="6">
    <location>
        <begin position="15"/>
        <end position="17"/>
    </location>
    <ligand>
        <name>substrate</name>
    </ligand>
</feature>
<dbReference type="InterPro" id="IPR013785">
    <property type="entry name" value="Aldolase_TIM"/>
</dbReference>
<evidence type="ECO:0000256" key="6">
    <source>
        <dbReference type="HAMAP-Rule" id="MF_00147"/>
    </source>
</evidence>
<dbReference type="PROSITE" id="PS00171">
    <property type="entry name" value="TIM_1"/>
    <property type="match status" value="1"/>
</dbReference>
<dbReference type="PROSITE" id="PS51440">
    <property type="entry name" value="TIM_2"/>
    <property type="match status" value="1"/>
</dbReference>
<evidence type="ECO:0000256" key="7">
    <source>
        <dbReference type="RuleBase" id="RU363013"/>
    </source>
</evidence>
<keyword evidence="3 6" id="KW-0963">Cytoplasm</keyword>
<dbReference type="PANTHER" id="PTHR21139:SF42">
    <property type="entry name" value="TRIOSEPHOSPHATE ISOMERASE"/>
    <property type="match status" value="1"/>
</dbReference>
<keyword evidence="4 6" id="KW-0324">Glycolysis</keyword>
<comment type="catalytic activity">
    <reaction evidence="6 7">
        <text>D-glyceraldehyde 3-phosphate = dihydroxyacetone phosphate</text>
        <dbReference type="Rhea" id="RHEA:18585"/>
        <dbReference type="ChEBI" id="CHEBI:57642"/>
        <dbReference type="ChEBI" id="CHEBI:59776"/>
        <dbReference type="EC" id="5.3.1.1"/>
    </reaction>
</comment>
<dbReference type="InterPro" id="IPR022896">
    <property type="entry name" value="TrioseP_Isoase_bac/euk"/>
</dbReference>
<feature type="binding site" evidence="6">
    <location>
        <position position="185"/>
    </location>
    <ligand>
        <name>substrate</name>
    </ligand>
</feature>
<proteinExistence type="inferred from homology"/>
<dbReference type="Pfam" id="PF00121">
    <property type="entry name" value="TIM"/>
    <property type="match status" value="1"/>
</dbReference>
<feature type="binding site" evidence="6">
    <location>
        <begin position="246"/>
        <end position="247"/>
    </location>
    <ligand>
        <name>substrate</name>
    </ligand>
</feature>
<keyword evidence="9" id="KW-1185">Reference proteome</keyword>
<comment type="function">
    <text evidence="6">Involved in the gluconeogenesis. Catalyzes stereospecifically the conversion of dihydroxyacetone phosphate (DHAP) to D-glyceraldehyde-3-phosphate (G3P).</text>
</comment>
<dbReference type="NCBIfam" id="TIGR00419">
    <property type="entry name" value="tim"/>
    <property type="match status" value="1"/>
</dbReference>
<dbReference type="EMBL" id="BAAAND010000008">
    <property type="protein sequence ID" value="GAA1595855.1"/>
    <property type="molecule type" value="Genomic_DNA"/>
</dbReference>
<dbReference type="Gene3D" id="3.20.20.70">
    <property type="entry name" value="Aldolase class I"/>
    <property type="match status" value="1"/>
</dbReference>
<dbReference type="PANTHER" id="PTHR21139">
    <property type="entry name" value="TRIOSEPHOSPHATE ISOMERASE"/>
    <property type="match status" value="1"/>
</dbReference>
<dbReference type="EC" id="5.3.1.1" evidence="6 7"/>
<evidence type="ECO:0000256" key="2">
    <source>
        <dbReference type="ARBA" id="ARBA00022432"/>
    </source>
</evidence>
<name>A0ABN2E5M9_9ACTN</name>
<keyword evidence="2 6" id="KW-0312">Gluconeogenesis</keyword>
<evidence type="ECO:0000313" key="9">
    <source>
        <dbReference type="Proteomes" id="UP001500190"/>
    </source>
</evidence>
<organism evidence="8 9">
    <name type="scientific">Kribbella karoonensis</name>
    <dbReference type="NCBI Taxonomy" id="324851"/>
    <lineage>
        <taxon>Bacteria</taxon>
        <taxon>Bacillati</taxon>
        <taxon>Actinomycetota</taxon>
        <taxon>Actinomycetes</taxon>
        <taxon>Propionibacteriales</taxon>
        <taxon>Kribbellaceae</taxon>
        <taxon>Kribbella</taxon>
    </lineage>
</organism>
<comment type="similarity">
    <text evidence="1 6 7">Belongs to the triosephosphate isomerase family.</text>
</comment>
<dbReference type="InterPro" id="IPR020861">
    <property type="entry name" value="Triosephosphate_isomerase_AS"/>
</dbReference>
<sequence length="270" mass="29036">MADPTAARTPLMAGNWKMNLNHVEAVHLLQKLSWTLQDKKHDFDRVEVAVLPPFTDIRSVQTLVDGDRMKIKYGAQDVSTHDSGAYTGEISASMLTKLGCTYVLTGHSERRQHHHETDEVVNAKTAKAIEAGLTPIMCVGEGLEVRKADGHVEHCLGQVDAGLAGLKQDDVRKLVIAYEPVWAIGTGEVATPEDAQEVIAAIRGRIEETISPSVADSVRILYGGSVKMASAGGIMAQPDVDGCLVGGASLQVDEFAGICRYLDLQLGYSS</sequence>
<dbReference type="SUPFAM" id="SSF51351">
    <property type="entry name" value="Triosephosphate isomerase (TIM)"/>
    <property type="match status" value="1"/>
</dbReference>
<dbReference type="RefSeq" id="WP_344195076.1">
    <property type="nucleotide sequence ID" value="NZ_BAAAND010000008.1"/>
</dbReference>
<comment type="subcellular location">
    <subcellularLocation>
        <location evidence="6 7">Cytoplasm</location>
    </subcellularLocation>
</comment>
<comment type="pathway">
    <text evidence="6 7">Carbohydrate biosynthesis; gluconeogenesis.</text>
</comment>
<comment type="subunit">
    <text evidence="6 7">Homodimer.</text>
</comment>
<dbReference type="InterPro" id="IPR035990">
    <property type="entry name" value="TIM_sf"/>
</dbReference>
<dbReference type="CDD" id="cd00311">
    <property type="entry name" value="TIM"/>
    <property type="match status" value="1"/>
</dbReference>
<evidence type="ECO:0000256" key="3">
    <source>
        <dbReference type="ARBA" id="ARBA00022490"/>
    </source>
</evidence>
<accession>A0ABN2E5M9</accession>
<feature type="active site" description="Proton acceptor" evidence="6">
    <location>
        <position position="179"/>
    </location>
</feature>
<reference evidence="8 9" key="1">
    <citation type="journal article" date="2019" name="Int. J. Syst. Evol. Microbiol.">
        <title>The Global Catalogue of Microorganisms (GCM) 10K type strain sequencing project: providing services to taxonomists for standard genome sequencing and annotation.</title>
        <authorList>
            <consortium name="The Broad Institute Genomics Platform"/>
            <consortium name="The Broad Institute Genome Sequencing Center for Infectious Disease"/>
            <person name="Wu L."/>
            <person name="Ma J."/>
        </authorList>
    </citation>
    <scope>NUCLEOTIDE SEQUENCE [LARGE SCALE GENOMIC DNA]</scope>
    <source>
        <strain evidence="8 9">JCM 14304</strain>
    </source>
</reference>
<feature type="active site" description="Electrophile" evidence="6">
    <location>
        <position position="107"/>
    </location>
</feature>